<dbReference type="EMBL" id="PZKF01000004">
    <property type="protein sequence ID" value="PTE18787.1"/>
    <property type="molecule type" value="Genomic_DNA"/>
</dbReference>
<dbReference type="OrthoDB" id="9778801at2"/>
<accession>A0A2T4JLY9</accession>
<dbReference type="RefSeq" id="WP_107323806.1">
    <property type="nucleotide sequence ID" value="NZ_NHSP01000062.1"/>
</dbReference>
<dbReference type="PANTHER" id="PTHR33973">
    <property type="entry name" value="OS07G0153300 PROTEIN"/>
    <property type="match status" value="1"/>
</dbReference>
<protein>
    <submittedName>
        <fullName evidence="1">DUF1365 domain-containing protein</fullName>
    </submittedName>
</protein>
<dbReference type="Pfam" id="PF07103">
    <property type="entry name" value="DUF1365"/>
    <property type="match status" value="1"/>
</dbReference>
<sequence length="248" mass="27679">MSRVDHIRGHTFHGRRGAVDNAFRYAVDYVIFDPETPPEGLRLFRRNRRGLMAVQDRDHGGPVGQGRGAAFVREALAAESIAIPGLRLELLTQPRILGHAFNPVSFWFARDAAGDLRAALAEVNNTFGDRHYYLCTLPDLAPITRSDTISARKVFHVSPFQGVEGGYTFRFDITEEKVGVWIDYRAGENGLYATLTGHRAPLTDRALLGAVARGWRVLALIHWQAFKLFLKGAPYKARVAPPSQEVTR</sequence>
<reference evidence="1 2" key="1">
    <citation type="submission" date="2018-03" db="EMBL/GenBank/DDBJ databases">
        <title>Rhodobacter veldkampii.</title>
        <authorList>
            <person name="Meyer T.E."/>
            <person name="Miller S."/>
            <person name="Lodha T."/>
            <person name="Gandham S."/>
            <person name="Chintalapati S."/>
            <person name="Chintalapati V.R."/>
        </authorList>
    </citation>
    <scope>NUCLEOTIDE SEQUENCE [LARGE SCALE GENOMIC DNA]</scope>
    <source>
        <strain evidence="1 2">DSM 11550</strain>
    </source>
</reference>
<dbReference type="AlphaFoldDB" id="A0A2T4JLY9"/>
<keyword evidence="2" id="KW-1185">Reference proteome</keyword>
<organism evidence="1 2">
    <name type="scientific">Phaeovulum veldkampii DSM 11550</name>
    <dbReference type="NCBI Taxonomy" id="1185920"/>
    <lineage>
        <taxon>Bacteria</taxon>
        <taxon>Pseudomonadati</taxon>
        <taxon>Pseudomonadota</taxon>
        <taxon>Alphaproteobacteria</taxon>
        <taxon>Rhodobacterales</taxon>
        <taxon>Paracoccaceae</taxon>
        <taxon>Phaeovulum</taxon>
    </lineage>
</organism>
<dbReference type="PANTHER" id="PTHR33973:SF4">
    <property type="entry name" value="OS07G0153300 PROTEIN"/>
    <property type="match status" value="1"/>
</dbReference>
<proteinExistence type="predicted"/>
<evidence type="ECO:0000313" key="2">
    <source>
        <dbReference type="Proteomes" id="UP000241899"/>
    </source>
</evidence>
<comment type="caution">
    <text evidence="1">The sequence shown here is derived from an EMBL/GenBank/DDBJ whole genome shotgun (WGS) entry which is preliminary data.</text>
</comment>
<gene>
    <name evidence="1" type="ORF">C5F46_02615</name>
</gene>
<dbReference type="Proteomes" id="UP000241899">
    <property type="component" value="Unassembled WGS sequence"/>
</dbReference>
<name>A0A2T4JLY9_9RHOB</name>
<dbReference type="InterPro" id="IPR010775">
    <property type="entry name" value="DUF1365"/>
</dbReference>
<evidence type="ECO:0000313" key="1">
    <source>
        <dbReference type="EMBL" id="PTE18787.1"/>
    </source>
</evidence>